<dbReference type="InterPro" id="IPR036291">
    <property type="entry name" value="NAD(P)-bd_dom_sf"/>
</dbReference>
<gene>
    <name evidence="8" type="ORF">DFR69_105185</name>
</gene>
<keyword evidence="5" id="KW-0560">Oxidoreductase</keyword>
<dbReference type="InterPro" id="IPR020843">
    <property type="entry name" value="ER"/>
</dbReference>
<comment type="cofactor">
    <cofactor evidence="1 6">
        <name>Zn(2+)</name>
        <dbReference type="ChEBI" id="CHEBI:29105"/>
    </cofactor>
</comment>
<evidence type="ECO:0000256" key="1">
    <source>
        <dbReference type="ARBA" id="ARBA00001947"/>
    </source>
</evidence>
<dbReference type="InterPro" id="IPR002328">
    <property type="entry name" value="ADH_Zn_CS"/>
</dbReference>
<evidence type="ECO:0000256" key="2">
    <source>
        <dbReference type="ARBA" id="ARBA00008072"/>
    </source>
</evidence>
<dbReference type="GO" id="GO:0008270">
    <property type="term" value="F:zinc ion binding"/>
    <property type="evidence" value="ECO:0007669"/>
    <property type="project" value="InterPro"/>
</dbReference>
<dbReference type="PANTHER" id="PTHR43350:SF17">
    <property type="entry name" value="NAD-DEPENDENT ALCOHOL DEHYDROGENASE"/>
    <property type="match status" value="1"/>
</dbReference>
<dbReference type="InterPro" id="IPR011032">
    <property type="entry name" value="GroES-like_sf"/>
</dbReference>
<dbReference type="Pfam" id="PF08240">
    <property type="entry name" value="ADH_N"/>
    <property type="match status" value="1"/>
</dbReference>
<dbReference type="Gene3D" id="3.90.180.10">
    <property type="entry name" value="Medium-chain alcohol dehydrogenases, catalytic domain"/>
    <property type="match status" value="1"/>
</dbReference>
<dbReference type="PANTHER" id="PTHR43350">
    <property type="entry name" value="NAD-DEPENDENT ALCOHOL DEHYDROGENASE"/>
    <property type="match status" value="1"/>
</dbReference>
<dbReference type="SUPFAM" id="SSF51735">
    <property type="entry name" value="NAD(P)-binding Rossmann-fold domains"/>
    <property type="match status" value="1"/>
</dbReference>
<dbReference type="GO" id="GO:0016491">
    <property type="term" value="F:oxidoreductase activity"/>
    <property type="evidence" value="ECO:0007669"/>
    <property type="project" value="UniProtKB-KW"/>
</dbReference>
<keyword evidence="3 6" id="KW-0479">Metal-binding</keyword>
<sequence length="361" mass="36259">MEIIAAVSAGAGAPLTVRTLTLRAPRPDEVLVRVLACGICHTDLTARAAVPATMPIVLGHEGAGVVEAVGGDVAGVAVGDRVLLTYQSCGACPECAHGLPGYCAQWAVRNAGRFGADSPLSSESGPVVGAFFGQSSFASHVLTTPRNLVVVEPDLDPVRIAAFGCSVQTGAGVVAEVLAPDASSVLAIFGVGAVGLSALLAARALGVGTVVAVDLSPVRLALAAELGADLVLDGGTDDVAARIAALPGGGASHALDTTGAAPVLATALDSLTARGVLALVGLGSSPVPVDVAGLIGRGKTLRGSIEGDVDPKVFLPRLTEWYRRGLLPMDKLVREYPVHRINDAVADMVAGTVIKAVVTFP</sequence>
<dbReference type="InterPro" id="IPR013149">
    <property type="entry name" value="ADH-like_C"/>
</dbReference>
<organism evidence="8 9">
    <name type="scientific">Nocardia neocaledoniensis</name>
    <dbReference type="NCBI Taxonomy" id="236511"/>
    <lineage>
        <taxon>Bacteria</taxon>
        <taxon>Bacillati</taxon>
        <taxon>Actinomycetota</taxon>
        <taxon>Actinomycetes</taxon>
        <taxon>Mycobacteriales</taxon>
        <taxon>Nocardiaceae</taxon>
        <taxon>Nocardia</taxon>
    </lineage>
</organism>
<dbReference type="Gene3D" id="3.40.50.720">
    <property type="entry name" value="NAD(P)-binding Rossmann-like Domain"/>
    <property type="match status" value="1"/>
</dbReference>
<dbReference type="PROSITE" id="PS00059">
    <property type="entry name" value="ADH_ZINC"/>
    <property type="match status" value="1"/>
</dbReference>
<evidence type="ECO:0000313" key="8">
    <source>
        <dbReference type="EMBL" id="PWV75111.1"/>
    </source>
</evidence>
<evidence type="ECO:0000256" key="4">
    <source>
        <dbReference type="ARBA" id="ARBA00022833"/>
    </source>
</evidence>
<name>A0A317NIG3_9NOCA</name>
<dbReference type="AlphaFoldDB" id="A0A317NIG3"/>
<accession>A0A317NIG3</accession>
<feature type="domain" description="Enoyl reductase (ER)" evidence="7">
    <location>
        <begin position="12"/>
        <end position="358"/>
    </location>
</feature>
<dbReference type="RefSeq" id="WP_110038474.1">
    <property type="nucleotide sequence ID" value="NZ_QGTL01000005.1"/>
</dbReference>
<keyword evidence="4 6" id="KW-0862">Zinc</keyword>
<proteinExistence type="inferred from homology"/>
<dbReference type="CDD" id="cd08278">
    <property type="entry name" value="benzyl_alcohol_DH"/>
    <property type="match status" value="1"/>
</dbReference>
<reference evidence="8 9" key="1">
    <citation type="submission" date="2018-05" db="EMBL/GenBank/DDBJ databases">
        <title>Genomic Encyclopedia of Type Strains, Phase IV (KMG-IV): sequencing the most valuable type-strain genomes for metagenomic binning, comparative biology and taxonomic classification.</title>
        <authorList>
            <person name="Goeker M."/>
        </authorList>
    </citation>
    <scope>NUCLEOTIDE SEQUENCE [LARGE SCALE GENOMIC DNA]</scope>
    <source>
        <strain evidence="8 9">DSM 44717</strain>
    </source>
</reference>
<evidence type="ECO:0000256" key="3">
    <source>
        <dbReference type="ARBA" id="ARBA00022723"/>
    </source>
</evidence>
<dbReference type="Proteomes" id="UP000246410">
    <property type="component" value="Unassembled WGS sequence"/>
</dbReference>
<comment type="similarity">
    <text evidence="2 6">Belongs to the zinc-containing alcohol dehydrogenase family.</text>
</comment>
<evidence type="ECO:0000313" key="9">
    <source>
        <dbReference type="Proteomes" id="UP000246410"/>
    </source>
</evidence>
<evidence type="ECO:0000256" key="6">
    <source>
        <dbReference type="RuleBase" id="RU361277"/>
    </source>
</evidence>
<dbReference type="EMBL" id="QGTL01000005">
    <property type="protein sequence ID" value="PWV75111.1"/>
    <property type="molecule type" value="Genomic_DNA"/>
</dbReference>
<dbReference type="InterPro" id="IPR013154">
    <property type="entry name" value="ADH-like_N"/>
</dbReference>
<dbReference type="SUPFAM" id="SSF50129">
    <property type="entry name" value="GroES-like"/>
    <property type="match status" value="1"/>
</dbReference>
<evidence type="ECO:0000259" key="7">
    <source>
        <dbReference type="SMART" id="SM00829"/>
    </source>
</evidence>
<protein>
    <submittedName>
        <fullName evidence="8">Aryl-alcohol dehydrogenase</fullName>
    </submittedName>
</protein>
<comment type="caution">
    <text evidence="8">The sequence shown here is derived from an EMBL/GenBank/DDBJ whole genome shotgun (WGS) entry which is preliminary data.</text>
</comment>
<dbReference type="SMART" id="SM00829">
    <property type="entry name" value="PKS_ER"/>
    <property type="match status" value="1"/>
</dbReference>
<evidence type="ECO:0000256" key="5">
    <source>
        <dbReference type="ARBA" id="ARBA00023002"/>
    </source>
</evidence>
<keyword evidence="9" id="KW-1185">Reference proteome</keyword>
<dbReference type="Pfam" id="PF00107">
    <property type="entry name" value="ADH_zinc_N"/>
    <property type="match status" value="1"/>
</dbReference>